<dbReference type="InterPro" id="IPR052117">
    <property type="entry name" value="Cas10/Csm1_subtype-III-A"/>
</dbReference>
<keyword evidence="9" id="KW-0269">Exonuclease</keyword>
<dbReference type="PANTHER" id="PTHR36528:SF1">
    <property type="entry name" value="CRISPR SYSTEM SINGLE-STRAND-SPECIFIC DEOXYRIBONUCLEASE CAS10_CSM1 (SUBTYPE III-A)"/>
    <property type="match status" value="1"/>
</dbReference>
<evidence type="ECO:0000256" key="9">
    <source>
        <dbReference type="ARBA" id="ARBA00022839"/>
    </source>
</evidence>
<dbReference type="Proteomes" id="UP001279681">
    <property type="component" value="Unassembled WGS sequence"/>
</dbReference>
<evidence type="ECO:0000256" key="11">
    <source>
        <dbReference type="ARBA" id="ARBA00023118"/>
    </source>
</evidence>
<evidence type="ECO:0000259" key="13">
    <source>
        <dbReference type="PROSITE" id="PS50887"/>
    </source>
</evidence>
<proteinExistence type="inferred from homology"/>
<evidence type="ECO:0000256" key="4">
    <source>
        <dbReference type="ARBA" id="ARBA00022679"/>
    </source>
</evidence>
<dbReference type="InterPro" id="IPR000160">
    <property type="entry name" value="GGDEF_dom"/>
</dbReference>
<keyword evidence="11" id="KW-0051">Antiviral defense</keyword>
<protein>
    <recommendedName>
        <fullName evidence="3">CRISPR system single-strand-specific deoxyribonuclease Cas10/Csm1 (subtype III-A)</fullName>
    </recommendedName>
    <alternativeName>
        <fullName evidence="12">Cyclic oligoadenylate synthase</fullName>
    </alternativeName>
</protein>
<dbReference type="PROSITE" id="PS50887">
    <property type="entry name" value="GGDEF"/>
    <property type="match status" value="1"/>
</dbReference>
<evidence type="ECO:0000256" key="7">
    <source>
        <dbReference type="ARBA" id="ARBA00022759"/>
    </source>
</evidence>
<comment type="similarity">
    <text evidence="2">Belongs to the CRISPR-associated Cas10/Csm1 family.</text>
</comment>
<dbReference type="InterPro" id="IPR041062">
    <property type="entry name" value="Csm1_B"/>
</dbReference>
<dbReference type="PANTHER" id="PTHR36528">
    <property type="entry name" value="CRISPR SYSTEM SINGLE-STRAND-SPECIFIC DEOXYRIBONUCLEASE CAS10/CSM1 (SUBTYPE III-A)"/>
    <property type="match status" value="1"/>
</dbReference>
<comment type="caution">
    <text evidence="14">The sequence shown here is derived from an EMBL/GenBank/DDBJ whole genome shotgun (WGS) entry which is preliminary data.</text>
</comment>
<comment type="cofactor">
    <cofactor evidence="1">
        <name>a divalent metal cation</name>
        <dbReference type="ChEBI" id="CHEBI:60240"/>
    </cofactor>
</comment>
<dbReference type="NCBIfam" id="TIGR02578">
    <property type="entry name" value="cas_TM1811_Csm1"/>
    <property type="match status" value="1"/>
</dbReference>
<dbReference type="Gene3D" id="1.10.3210.10">
    <property type="entry name" value="Hypothetical protein af1432"/>
    <property type="match status" value="1"/>
</dbReference>
<evidence type="ECO:0000256" key="1">
    <source>
        <dbReference type="ARBA" id="ARBA00001968"/>
    </source>
</evidence>
<sequence length="797" mass="91728">MVILKNDYERVALGGLLHDIGKLFNRSDFYREKGVSGEHPFLSSWFVDYIVENKIISNDEALKEITQKHHESQYFPKELNVSSIKDTNLKKLALIVAKADNYSSMERHGEDKTRSYKNVPLDSIFSRIDIGKGKAPTTRYYLREFHKEHLFSKSHEANSQSEVNDIIEKLLSEVREIKTDSFQVLYLRVLEIIKKYVWTLPSDTQKEICDLSLYDHLKTTSAISIASYNYHIEKNLSLEKTTQVSINGGKKEPHFLLIGGDISGIQSYIYSLASSENIAKRLRARSFFIRVLTELASIKIVKDLNLTMSNIVISNGGKFYIVAQNGEDTIEKLKNIRDLMNKELYLDYEGEIFLNLQWTPVVGEELGLKFSEKFDKINDLLEIGKNRKFHKEILENPVVAGDIYGAGEKVELCPICGKFLKFKEEKSCKKCEIDEFWGSNLPKMEKLAIYDEKSLGGKEISLFGLSVKIIKKDEEIKGSPYLVMNFGSENMENYPWISGFYGGYVPTKNDEIMTFEEIAKESKSKNLGILKGDIDDLGMIFSMGLKIEDRDEESVVQDVTSISRVATLSRMIDVFFSYWLPKVLKENQSTLGSHYVVYAGGDDFMIVGPWDKLITSSNFIKQEFQRFVGFNPNFTISMGLAITKDKDPIYLSSKWATELESLVKGSGKDGIGVFDTYIPWKKYKEVFEFGDFLIELREKYGVSQSFIYRLLKYTSMAENYFKNRDSKELMYLSKFEYDISRNIVPKLGDNKKEVLGKLIKYFGHEGFVDSRNHEFLCKYMRVSINYAVRKLREVNNV</sequence>
<dbReference type="InterPro" id="IPR054767">
    <property type="entry name" value="Cas10-Cmr2_palm2"/>
</dbReference>
<gene>
    <name evidence="14" type="primary">cas10</name>
    <name evidence="14" type="ORF">RFV38_12140</name>
</gene>
<accession>A0ABU4WCG0</accession>
<dbReference type="SUPFAM" id="SSF109604">
    <property type="entry name" value="HD-domain/PDEase-like"/>
    <property type="match status" value="1"/>
</dbReference>
<evidence type="ECO:0000256" key="10">
    <source>
        <dbReference type="ARBA" id="ARBA00022840"/>
    </source>
</evidence>
<feature type="domain" description="GGDEF" evidence="13">
    <location>
        <begin position="525"/>
        <end position="676"/>
    </location>
</feature>
<evidence type="ECO:0000256" key="12">
    <source>
        <dbReference type="ARBA" id="ARBA00032922"/>
    </source>
</evidence>
<keyword evidence="5" id="KW-0540">Nuclease</keyword>
<name>A0ABU4WCG0_9FUSO</name>
<evidence type="ECO:0000256" key="2">
    <source>
        <dbReference type="ARBA" id="ARBA00005700"/>
    </source>
</evidence>
<keyword evidence="7" id="KW-0255">Endonuclease</keyword>
<dbReference type="Gene3D" id="3.30.70.270">
    <property type="match status" value="1"/>
</dbReference>
<dbReference type="InterPro" id="IPR043128">
    <property type="entry name" value="Rev_trsase/Diguanyl_cyclase"/>
</dbReference>
<dbReference type="Pfam" id="PF18211">
    <property type="entry name" value="Csm1_B"/>
    <property type="match status" value="1"/>
</dbReference>
<keyword evidence="15" id="KW-1185">Reference proteome</keyword>
<keyword evidence="6" id="KW-0547">Nucleotide-binding</keyword>
<keyword evidence="10" id="KW-0067">ATP-binding</keyword>
<keyword evidence="8" id="KW-0378">Hydrolase</keyword>
<evidence type="ECO:0000256" key="5">
    <source>
        <dbReference type="ARBA" id="ARBA00022722"/>
    </source>
</evidence>
<dbReference type="InterPro" id="IPR006674">
    <property type="entry name" value="HD_domain"/>
</dbReference>
<dbReference type="EMBL" id="JAVIKH010000025">
    <property type="protein sequence ID" value="MDX8337233.1"/>
    <property type="molecule type" value="Genomic_DNA"/>
</dbReference>
<evidence type="ECO:0000313" key="15">
    <source>
        <dbReference type="Proteomes" id="UP001279681"/>
    </source>
</evidence>
<evidence type="ECO:0000256" key="6">
    <source>
        <dbReference type="ARBA" id="ARBA00022741"/>
    </source>
</evidence>
<dbReference type="InterPro" id="IPR013408">
    <property type="entry name" value="Cas10/Csm1"/>
</dbReference>
<keyword evidence="4" id="KW-0808">Transferase</keyword>
<evidence type="ECO:0000313" key="14">
    <source>
        <dbReference type="EMBL" id="MDX8337233.1"/>
    </source>
</evidence>
<evidence type="ECO:0000256" key="8">
    <source>
        <dbReference type="ARBA" id="ARBA00022801"/>
    </source>
</evidence>
<dbReference type="Pfam" id="PF01966">
    <property type="entry name" value="HD"/>
    <property type="match status" value="1"/>
</dbReference>
<dbReference type="RefSeq" id="WP_320314586.1">
    <property type="nucleotide sequence ID" value="NZ_JAVIKH010000025.1"/>
</dbReference>
<organism evidence="14 15">
    <name type="scientific">Candidatus Cetobacterium colombiensis</name>
    <dbReference type="NCBI Taxonomy" id="3073100"/>
    <lineage>
        <taxon>Bacteria</taxon>
        <taxon>Fusobacteriati</taxon>
        <taxon>Fusobacteriota</taxon>
        <taxon>Fusobacteriia</taxon>
        <taxon>Fusobacteriales</taxon>
        <taxon>Fusobacteriaceae</taxon>
        <taxon>Cetobacterium</taxon>
    </lineage>
</organism>
<reference evidence="15" key="1">
    <citation type="submission" date="2023-07" db="EMBL/GenBank/DDBJ databases">
        <authorList>
            <person name="Colorado M.A."/>
            <person name="Villamil L.M."/>
            <person name="Melo J.F."/>
            <person name="Rodriguez J.A."/>
            <person name="Ruiz R.Y."/>
        </authorList>
    </citation>
    <scope>NUCLEOTIDE SEQUENCE [LARGE SCALE GENOMIC DNA]</scope>
    <source>
        <strain evidence="15">C33</strain>
    </source>
</reference>
<dbReference type="Pfam" id="PF22335">
    <property type="entry name" value="Cas10-Cmr2_palm2"/>
    <property type="match status" value="1"/>
</dbReference>
<evidence type="ECO:0000256" key="3">
    <source>
        <dbReference type="ARBA" id="ARBA00014333"/>
    </source>
</evidence>